<keyword evidence="6 9" id="KW-0472">Membrane</keyword>
<evidence type="ECO:0000256" key="9">
    <source>
        <dbReference type="SAM" id="Phobius"/>
    </source>
</evidence>
<evidence type="ECO:0000313" key="11">
    <source>
        <dbReference type="EMBL" id="MBK9982759.1"/>
    </source>
</evidence>
<organism evidence="11 12">
    <name type="scientific">Candidatus Opimibacter skivensis</name>
    <dbReference type="NCBI Taxonomy" id="2982028"/>
    <lineage>
        <taxon>Bacteria</taxon>
        <taxon>Pseudomonadati</taxon>
        <taxon>Bacteroidota</taxon>
        <taxon>Saprospiria</taxon>
        <taxon>Saprospirales</taxon>
        <taxon>Saprospiraceae</taxon>
        <taxon>Candidatus Opimibacter</taxon>
    </lineage>
</organism>
<accession>A0A9D7SXQ0</accession>
<keyword evidence="5 9" id="KW-1133">Transmembrane helix</keyword>
<dbReference type="InterPro" id="IPR051474">
    <property type="entry name" value="Anti-sigma-K/W_factor"/>
</dbReference>
<dbReference type="PANTHER" id="PTHR37461:SF1">
    <property type="entry name" value="ANTI-SIGMA-K FACTOR RSKA"/>
    <property type="match status" value="1"/>
</dbReference>
<keyword evidence="4 9" id="KW-0812">Transmembrane</keyword>
<evidence type="ECO:0000256" key="8">
    <source>
        <dbReference type="ARBA" id="ARBA00030803"/>
    </source>
</evidence>
<evidence type="ECO:0000256" key="7">
    <source>
        <dbReference type="ARBA" id="ARBA00029829"/>
    </source>
</evidence>
<feature type="domain" description="Anti-sigma K factor RskA C-terminal" evidence="10">
    <location>
        <begin position="105"/>
        <end position="244"/>
    </location>
</feature>
<comment type="subcellular location">
    <subcellularLocation>
        <location evidence="2">Cell membrane</location>
    </subcellularLocation>
    <subcellularLocation>
        <location evidence="1">Membrane</location>
        <topology evidence="1">Single-pass membrane protein</topology>
    </subcellularLocation>
</comment>
<dbReference type="AlphaFoldDB" id="A0A9D7SXQ0"/>
<dbReference type="GO" id="GO:0005886">
    <property type="term" value="C:plasma membrane"/>
    <property type="evidence" value="ECO:0007669"/>
    <property type="project" value="UniProtKB-SubCell"/>
</dbReference>
<proteinExistence type="predicted"/>
<evidence type="ECO:0000256" key="2">
    <source>
        <dbReference type="ARBA" id="ARBA00004236"/>
    </source>
</evidence>
<dbReference type="EMBL" id="JADKGY010000006">
    <property type="protein sequence ID" value="MBK9982759.1"/>
    <property type="molecule type" value="Genomic_DNA"/>
</dbReference>
<sequence>MDIEEIKASGLLELYVMDQLSPAEKAEVEGYLNTYPELRHEIREIERSLEVYAGSAALKSPAGVKEKILDSIRNDINGTSGANLQSFNIWPVVAALFGLGLLLFGYFYFQKENENKLLAKEIVTLRDTCDSKTSKLTNELNFLRQLTAPNDKILPFTATPGFASTDLYLHTNKITKRNFIQVRNLPAIASNQQYELWSIKPNQAPAPLNVFDSPESGLIEVAYVEGTAVYAITIEPKGGKNTPSDHLIGTVSVVGI</sequence>
<evidence type="ECO:0000256" key="6">
    <source>
        <dbReference type="ARBA" id="ARBA00023136"/>
    </source>
</evidence>
<comment type="caution">
    <text evidence="11">The sequence shown here is derived from an EMBL/GenBank/DDBJ whole genome shotgun (WGS) entry which is preliminary data.</text>
</comment>
<evidence type="ECO:0000256" key="1">
    <source>
        <dbReference type="ARBA" id="ARBA00004167"/>
    </source>
</evidence>
<gene>
    <name evidence="11" type="ORF">IPP15_10100</name>
</gene>
<reference evidence="11 12" key="1">
    <citation type="submission" date="2020-10" db="EMBL/GenBank/DDBJ databases">
        <title>Connecting structure to function with the recovery of over 1000 high-quality activated sludge metagenome-assembled genomes encoding full-length rRNA genes using long-read sequencing.</title>
        <authorList>
            <person name="Singleton C.M."/>
            <person name="Petriglieri F."/>
            <person name="Kristensen J.M."/>
            <person name="Kirkegaard R.H."/>
            <person name="Michaelsen T.Y."/>
            <person name="Andersen M.H."/>
            <person name="Karst S.M."/>
            <person name="Dueholm M.S."/>
            <person name="Nielsen P.H."/>
            <person name="Albertsen M."/>
        </authorList>
    </citation>
    <scope>NUCLEOTIDE SEQUENCE [LARGE SCALE GENOMIC DNA]</scope>
    <source>
        <strain evidence="11">Ribe_18-Q3-R11-54_MAXAC.273</strain>
    </source>
</reference>
<dbReference type="GO" id="GO:0006417">
    <property type="term" value="P:regulation of translation"/>
    <property type="evidence" value="ECO:0007669"/>
    <property type="project" value="TreeGrafter"/>
</dbReference>
<dbReference type="InterPro" id="IPR041916">
    <property type="entry name" value="Anti_sigma_zinc_sf"/>
</dbReference>
<dbReference type="Proteomes" id="UP000808337">
    <property type="component" value="Unassembled WGS sequence"/>
</dbReference>
<feature type="transmembrane region" description="Helical" evidence="9">
    <location>
        <begin position="89"/>
        <end position="109"/>
    </location>
</feature>
<dbReference type="Pfam" id="PF10099">
    <property type="entry name" value="RskA_C"/>
    <property type="match status" value="1"/>
</dbReference>
<dbReference type="PANTHER" id="PTHR37461">
    <property type="entry name" value="ANTI-SIGMA-K FACTOR RSKA"/>
    <property type="match status" value="1"/>
</dbReference>
<evidence type="ECO:0000256" key="3">
    <source>
        <dbReference type="ARBA" id="ARBA00022475"/>
    </source>
</evidence>
<name>A0A9D7SXQ0_9BACT</name>
<evidence type="ECO:0000256" key="5">
    <source>
        <dbReference type="ARBA" id="ARBA00022989"/>
    </source>
</evidence>
<dbReference type="InterPro" id="IPR018764">
    <property type="entry name" value="RskA_C"/>
</dbReference>
<dbReference type="Gene3D" id="1.10.10.1320">
    <property type="entry name" value="Anti-sigma factor, zinc-finger domain"/>
    <property type="match status" value="1"/>
</dbReference>
<dbReference type="GO" id="GO:0016989">
    <property type="term" value="F:sigma factor antagonist activity"/>
    <property type="evidence" value="ECO:0007669"/>
    <property type="project" value="TreeGrafter"/>
</dbReference>
<protein>
    <recommendedName>
        <fullName evidence="8">Regulator of SigK</fullName>
    </recommendedName>
    <alternativeName>
        <fullName evidence="7">Sigma-K anti-sigma factor RskA</fullName>
    </alternativeName>
</protein>
<evidence type="ECO:0000256" key="4">
    <source>
        <dbReference type="ARBA" id="ARBA00022692"/>
    </source>
</evidence>
<evidence type="ECO:0000259" key="10">
    <source>
        <dbReference type="Pfam" id="PF10099"/>
    </source>
</evidence>
<evidence type="ECO:0000313" key="12">
    <source>
        <dbReference type="Proteomes" id="UP000808337"/>
    </source>
</evidence>
<keyword evidence="3" id="KW-1003">Cell membrane</keyword>